<keyword evidence="2" id="KW-0560">Oxidoreductase</keyword>
<dbReference type="PROSITE" id="PS00061">
    <property type="entry name" value="ADH_SHORT"/>
    <property type="match status" value="1"/>
</dbReference>
<dbReference type="InterPro" id="IPR051911">
    <property type="entry name" value="SDR_oxidoreductase"/>
</dbReference>
<dbReference type="Gene3D" id="3.40.50.720">
    <property type="entry name" value="NAD(P)-binding Rossmann-like Domain"/>
    <property type="match status" value="1"/>
</dbReference>
<evidence type="ECO:0000256" key="1">
    <source>
        <dbReference type="ARBA" id="ARBA00006484"/>
    </source>
</evidence>
<dbReference type="EMBL" id="JAPFQN010000002">
    <property type="protein sequence ID" value="MCX2742807.1"/>
    <property type="molecule type" value="Genomic_DNA"/>
</dbReference>
<dbReference type="InterPro" id="IPR020904">
    <property type="entry name" value="Sc_DH/Rdtase_CS"/>
</dbReference>
<dbReference type="SUPFAM" id="SSF51735">
    <property type="entry name" value="NAD(P)-binding Rossmann-fold domains"/>
    <property type="match status" value="1"/>
</dbReference>
<dbReference type="InterPro" id="IPR036291">
    <property type="entry name" value="NAD(P)-bd_dom_sf"/>
</dbReference>
<reference evidence="4 5" key="1">
    <citation type="submission" date="2022-11" db="EMBL/GenBank/DDBJ databases">
        <title>The characterization of three novel Bacteroidetes species and genomic analysis of their roles in tidal elemental geochemical cycles.</title>
        <authorList>
            <person name="Ma K."/>
        </authorList>
    </citation>
    <scope>NUCLEOTIDE SEQUENCE [LARGE SCALE GENOMIC DNA]</scope>
    <source>
        <strain evidence="4 5">M17</strain>
    </source>
</reference>
<dbReference type="PRINTS" id="PR00081">
    <property type="entry name" value="GDHRDH"/>
</dbReference>
<evidence type="ECO:0000313" key="4">
    <source>
        <dbReference type="EMBL" id="MCX2742807.1"/>
    </source>
</evidence>
<dbReference type="Proteomes" id="UP001209885">
    <property type="component" value="Unassembled WGS sequence"/>
</dbReference>
<protein>
    <submittedName>
        <fullName evidence="4">SDR family oxidoreductase</fullName>
    </submittedName>
</protein>
<name>A0ABT3RNG4_9BACT</name>
<dbReference type="RefSeq" id="WP_266055140.1">
    <property type="nucleotide sequence ID" value="NZ_JAPFQN010000002.1"/>
</dbReference>
<sequence length="273" mass="30334">MKQHKNKTVLITGSSSGIGKAAVNFFATKEWCVAATMRNPEKEPDFKKSDNVKIFKLDVTNRDEVKNCIKDVINEFGKIDVLVNNAGYGLIGPLELGAPKQVKKQIETNIIGVINVTQVIIPYFRKQKSGRIINVSSVAGKVALPFHSFYNATKFAVEGLSESLMYELKPFNIKVKLIEPGAIKTRFYDESMDSVEAGDLKDYDQHMADSLTKINEFGRNGSDPEEVAKAIFTAAVDQGDKLRYPVGGGAPFLLFLKRILPAPLFRSLIRKFL</sequence>
<dbReference type="PANTHER" id="PTHR43976:SF16">
    <property type="entry name" value="SHORT-CHAIN DEHYDROGENASE_REDUCTASE FAMILY PROTEIN"/>
    <property type="match status" value="1"/>
</dbReference>
<dbReference type="Pfam" id="PF00106">
    <property type="entry name" value="adh_short"/>
    <property type="match status" value="1"/>
</dbReference>
<proteinExistence type="inferred from homology"/>
<gene>
    <name evidence="4" type="ORF">OO013_02955</name>
</gene>
<dbReference type="PANTHER" id="PTHR43976">
    <property type="entry name" value="SHORT CHAIN DEHYDROGENASE"/>
    <property type="match status" value="1"/>
</dbReference>
<comment type="similarity">
    <text evidence="1 3">Belongs to the short-chain dehydrogenases/reductases (SDR) family.</text>
</comment>
<keyword evidence="5" id="KW-1185">Reference proteome</keyword>
<evidence type="ECO:0000256" key="2">
    <source>
        <dbReference type="ARBA" id="ARBA00023002"/>
    </source>
</evidence>
<accession>A0ABT3RNG4</accession>
<evidence type="ECO:0000256" key="3">
    <source>
        <dbReference type="RuleBase" id="RU000363"/>
    </source>
</evidence>
<dbReference type="InterPro" id="IPR002347">
    <property type="entry name" value="SDR_fam"/>
</dbReference>
<organism evidence="4 5">
    <name type="scientific">Mangrovivirga halotolerans</name>
    <dbReference type="NCBI Taxonomy" id="2993936"/>
    <lineage>
        <taxon>Bacteria</taxon>
        <taxon>Pseudomonadati</taxon>
        <taxon>Bacteroidota</taxon>
        <taxon>Cytophagia</taxon>
        <taxon>Cytophagales</taxon>
        <taxon>Mangrovivirgaceae</taxon>
        <taxon>Mangrovivirga</taxon>
    </lineage>
</organism>
<dbReference type="CDD" id="cd05374">
    <property type="entry name" value="17beta-HSD-like_SDR_c"/>
    <property type="match status" value="1"/>
</dbReference>
<comment type="caution">
    <text evidence="4">The sequence shown here is derived from an EMBL/GenBank/DDBJ whole genome shotgun (WGS) entry which is preliminary data.</text>
</comment>
<evidence type="ECO:0000313" key="5">
    <source>
        <dbReference type="Proteomes" id="UP001209885"/>
    </source>
</evidence>
<dbReference type="PRINTS" id="PR00080">
    <property type="entry name" value="SDRFAMILY"/>
</dbReference>